<feature type="transmembrane region" description="Helical" evidence="7">
    <location>
        <begin position="354"/>
        <end position="377"/>
    </location>
</feature>
<dbReference type="GO" id="GO:0022857">
    <property type="term" value="F:transmembrane transporter activity"/>
    <property type="evidence" value="ECO:0007669"/>
    <property type="project" value="TreeGrafter"/>
</dbReference>
<reference evidence="10" key="1">
    <citation type="submission" date="2020-07" db="EMBL/GenBank/DDBJ databases">
        <title>Huge and variable diversity of episymbiotic CPR bacteria and DPANN archaea in groundwater ecosystems.</title>
        <authorList>
            <person name="He C.Y."/>
            <person name="Keren R."/>
            <person name="Whittaker M."/>
            <person name="Farag I.F."/>
            <person name="Doudna J."/>
            <person name="Cate J.H.D."/>
            <person name="Banfield J.F."/>
        </authorList>
    </citation>
    <scope>NUCLEOTIDE SEQUENCE</scope>
    <source>
        <strain evidence="10">NC_groundwater_1664_Pr3_B-0.1um_52_9</strain>
    </source>
</reference>
<dbReference type="Pfam" id="PF12704">
    <property type="entry name" value="MacB_PCD"/>
    <property type="match status" value="1"/>
</dbReference>
<feature type="transmembrane region" description="Helical" evidence="7">
    <location>
        <begin position="268"/>
        <end position="293"/>
    </location>
</feature>
<organism evidence="10 11">
    <name type="scientific">Desulfomonile tiedjei</name>
    <dbReference type="NCBI Taxonomy" id="2358"/>
    <lineage>
        <taxon>Bacteria</taxon>
        <taxon>Pseudomonadati</taxon>
        <taxon>Thermodesulfobacteriota</taxon>
        <taxon>Desulfomonilia</taxon>
        <taxon>Desulfomonilales</taxon>
        <taxon>Desulfomonilaceae</taxon>
        <taxon>Desulfomonile</taxon>
    </lineage>
</organism>
<dbReference type="EMBL" id="JACRDE010000305">
    <property type="protein sequence ID" value="MBI5250118.1"/>
    <property type="molecule type" value="Genomic_DNA"/>
</dbReference>
<accession>A0A9D6V1F2</accession>
<keyword evidence="3 7" id="KW-0812">Transmembrane</keyword>
<protein>
    <submittedName>
        <fullName evidence="10">ABC transporter permease</fullName>
    </submittedName>
</protein>
<evidence type="ECO:0000256" key="1">
    <source>
        <dbReference type="ARBA" id="ARBA00004651"/>
    </source>
</evidence>
<proteinExistence type="inferred from homology"/>
<dbReference type="InterPro" id="IPR050250">
    <property type="entry name" value="Macrolide_Exporter_MacB"/>
</dbReference>
<keyword evidence="5 7" id="KW-0472">Membrane</keyword>
<dbReference type="Pfam" id="PF02687">
    <property type="entry name" value="FtsX"/>
    <property type="match status" value="1"/>
</dbReference>
<feature type="transmembrane region" description="Helical" evidence="7">
    <location>
        <begin position="314"/>
        <end position="342"/>
    </location>
</feature>
<evidence type="ECO:0000259" key="8">
    <source>
        <dbReference type="Pfam" id="PF02687"/>
    </source>
</evidence>
<dbReference type="PANTHER" id="PTHR30572:SF4">
    <property type="entry name" value="ABC TRANSPORTER PERMEASE YTRF"/>
    <property type="match status" value="1"/>
</dbReference>
<dbReference type="InterPro" id="IPR003838">
    <property type="entry name" value="ABC3_permease_C"/>
</dbReference>
<evidence type="ECO:0000313" key="11">
    <source>
        <dbReference type="Proteomes" id="UP000807825"/>
    </source>
</evidence>
<evidence type="ECO:0000256" key="6">
    <source>
        <dbReference type="ARBA" id="ARBA00038076"/>
    </source>
</evidence>
<dbReference type="PANTHER" id="PTHR30572">
    <property type="entry name" value="MEMBRANE COMPONENT OF TRANSPORTER-RELATED"/>
    <property type="match status" value="1"/>
</dbReference>
<comment type="subcellular location">
    <subcellularLocation>
        <location evidence="1">Cell membrane</location>
        <topology evidence="1">Multi-pass membrane protein</topology>
    </subcellularLocation>
</comment>
<evidence type="ECO:0000256" key="2">
    <source>
        <dbReference type="ARBA" id="ARBA00022475"/>
    </source>
</evidence>
<evidence type="ECO:0000256" key="3">
    <source>
        <dbReference type="ARBA" id="ARBA00022692"/>
    </source>
</evidence>
<evidence type="ECO:0000256" key="7">
    <source>
        <dbReference type="SAM" id="Phobius"/>
    </source>
</evidence>
<dbReference type="InterPro" id="IPR025857">
    <property type="entry name" value="MacB_PCD"/>
</dbReference>
<keyword evidence="4 7" id="KW-1133">Transmembrane helix</keyword>
<evidence type="ECO:0000256" key="5">
    <source>
        <dbReference type="ARBA" id="ARBA00023136"/>
    </source>
</evidence>
<feature type="domain" description="MacB-like periplasmic core" evidence="9">
    <location>
        <begin position="25"/>
        <end position="232"/>
    </location>
</feature>
<comment type="caution">
    <text evidence="10">The sequence shown here is derived from an EMBL/GenBank/DDBJ whole genome shotgun (WGS) entry which is preliminary data.</text>
</comment>
<evidence type="ECO:0000313" key="10">
    <source>
        <dbReference type="EMBL" id="MBI5250118.1"/>
    </source>
</evidence>
<feature type="domain" description="ABC3 transporter permease C-terminal" evidence="8">
    <location>
        <begin position="273"/>
        <end position="385"/>
    </location>
</feature>
<evidence type="ECO:0000259" key="9">
    <source>
        <dbReference type="Pfam" id="PF12704"/>
    </source>
</evidence>
<dbReference type="AlphaFoldDB" id="A0A9D6V1F2"/>
<evidence type="ECO:0000256" key="4">
    <source>
        <dbReference type="ARBA" id="ARBA00022989"/>
    </source>
</evidence>
<keyword evidence="2" id="KW-1003">Cell membrane</keyword>
<dbReference type="GO" id="GO:0005886">
    <property type="term" value="C:plasma membrane"/>
    <property type="evidence" value="ECO:0007669"/>
    <property type="project" value="UniProtKB-SubCell"/>
</dbReference>
<dbReference type="Proteomes" id="UP000807825">
    <property type="component" value="Unassembled WGS sequence"/>
</dbReference>
<gene>
    <name evidence="10" type="ORF">HY912_11550</name>
</gene>
<sequence>MKFDDMMAMCWRLVLRNRRRYKAVIAGIAFGTAGFILIQTMGDSVEKKMGEHLELLGEATVIKAEYKNDSSIHPHEFTPNDITNLKKIPNVMAVAPIVSLHKIDVYHQTTHWGPALFGVNHDYWITQTCRLHNGRLISPSDVVGRRNVVVLGQDVVKYLFKNTDPVGQVIRVGNSGFTVIGTLGGIQHTDIRRGVFIPITTAQNFFHELTAINDIYIRADDWNEVERVREQALDILSKAHKGYESGIRVIHFPKRIEKVKSTVYLVKLFIWAALGVTVVLGGLGITNVMLAAVQDRTREIGLRKALGAREELILLQFLTESGLISLFAGTVGVATGILAVQMLKDPLGVDVSNLMMFSSVFVGLLFTMCLGIISGLYPSIRASRLDSVTAMRFE</sequence>
<name>A0A9D6V1F2_9BACT</name>
<comment type="similarity">
    <text evidence="6">Belongs to the ABC-4 integral membrane protein family.</text>
</comment>